<dbReference type="GO" id="GO:0003723">
    <property type="term" value="F:RNA binding"/>
    <property type="evidence" value="ECO:0007669"/>
    <property type="project" value="TreeGrafter"/>
</dbReference>
<proteinExistence type="predicted"/>
<dbReference type="SMART" id="SM00487">
    <property type="entry name" value="DEXDc"/>
    <property type="match status" value="1"/>
</dbReference>
<dbReference type="Pfam" id="PF21010">
    <property type="entry name" value="HA2_C"/>
    <property type="match status" value="1"/>
</dbReference>
<dbReference type="InterPro" id="IPR011709">
    <property type="entry name" value="DEAD-box_helicase_OB_fold"/>
</dbReference>
<dbReference type="CDD" id="cd18791">
    <property type="entry name" value="SF2_C_RHA"/>
    <property type="match status" value="1"/>
</dbReference>
<dbReference type="NCBIfam" id="TIGR01967">
    <property type="entry name" value="DEAH_box_HrpA"/>
    <property type="match status" value="1"/>
</dbReference>
<sequence>MQDFSQWLRVDVAKFRSLTNKIKNLQRQKKPVERLSAERDELVISAPTRLQEKLNQLPKPRFDDALPISEKREQIAALIRDNQVVVVAGETGSGKTTQLPKICLSLGLGARGLIGHTQPRRLAASSVASRIAEELGQTLGDSVGYQVRFNDQSGPNTAIKLMTDGILLAEMARDRWLSRYDVIIIDEAHERSLNIDFLLGYLKQLLPKRPDLKVVITSATIDVERFSEHFGGAPVIEVSGRSFPVDIEYRPLIADESEADLSLYEGICEAVEHLINLEKRGDSPAKGDVLVFLPGEREIRETHKQLKARQFAHTEVLPLYARLSSAEQNKVFAPHRGRRIVLATNVAETSLTVPGIGYVIDPGLARLSRYSYRSKVQRLPVEAISQASANQRAGRCGRLAHGLCIRLYSEEDFTSRVAFTEPEIMRSNLSAVILQMLNLKLGDIKHFPFVNAPDSRFINDGFKRLEEIAAVSSAGELTALGRKLSKLPIDPHLARMLFTAQEKNALREVLIIVSAIAAQDPRERPADKKAQADQKHAQWHHDNSDFMAYVNLWDGYHEWSEELSQGQLRKRCKQEYLSYIRMREWRDLYTQIQGVCKEIGWKKNHEPANYQDIHVALASGLLGQVAMRDGKDEYLGARQRRFVIFPGSSMRKKKPNWILSGQLLETSQVFAHQVAMIEPEWLLPVAKHLVKYHYSEPYYSAKQGRVMAFERISLYGLNLIDKNRVGFGDKDPVVARELFIRGCLVDGEYRSKAKFYQHNSALRKQIETAEEKTRRRDLLVDEEAIFNFYHERIPAEICDLVSFETWRKTVEVEHPKRLFMSQAHLAQRDVVVDGAQFPTQIKLAGAEFKLRYRFEPGHAADGVSVVIPLQFLERVQTSELEWLVPGLLRDKCIALVKALPKAKRKAFVPVPDFVDRVMPRLRNGDRSLTQALSDELSYVSNVRFEPADWQEATLDDFYRLNIVVVDERKKRLAMGRDLNELRQQLKAKIQAALAAVQSDEVDTVESIVEWNFGDLPRERMIAKSGVKITAYPALVDEGESTSLQLFDRREEAQLRGVRGLARLALLQLPTQARDIRKEVFRDNKIKLALAAICPRDQLIEDLLMVAAREVFQLRDWPTSQEGFNQRINAHRKEFLLYCRELANFLTELLTEYAALRGVLRKTNSLALTFAISDIKNQWAELFGPGFLWRTPRSWLEQYPRYLQASFKRLDQVQGKVQKDRLAMAMVDEYLPDVIRKLSAEEGLMWESEAAMVDFRFMMEEWRIQLYAQPMKTIVSVSEKRVKQAWSALSQQ</sequence>
<dbReference type="FunFam" id="3.40.50.300:FF:000575">
    <property type="entry name" value="ATP-dependent helicase hrpA"/>
    <property type="match status" value="1"/>
</dbReference>
<evidence type="ECO:0000256" key="1">
    <source>
        <dbReference type="ARBA" id="ARBA00022741"/>
    </source>
</evidence>
<dbReference type="SMART" id="SM00847">
    <property type="entry name" value="HA2"/>
    <property type="match status" value="1"/>
</dbReference>
<dbReference type="InterPro" id="IPR007502">
    <property type="entry name" value="Helicase-assoc_dom"/>
</dbReference>
<evidence type="ECO:0000259" key="5">
    <source>
        <dbReference type="PROSITE" id="PS51192"/>
    </source>
</evidence>
<dbReference type="SUPFAM" id="SSF52540">
    <property type="entry name" value="P-loop containing nucleoside triphosphate hydrolases"/>
    <property type="match status" value="1"/>
</dbReference>
<keyword evidence="3 7" id="KW-0347">Helicase</keyword>
<dbReference type="Pfam" id="PF00271">
    <property type="entry name" value="Helicase_C"/>
    <property type="match status" value="1"/>
</dbReference>
<evidence type="ECO:0000313" key="7">
    <source>
        <dbReference type="EMBL" id="RMA78880.1"/>
    </source>
</evidence>
<dbReference type="InterPro" id="IPR024590">
    <property type="entry name" value="HrpA_C"/>
</dbReference>
<dbReference type="Gene3D" id="1.20.120.1080">
    <property type="match status" value="1"/>
</dbReference>
<evidence type="ECO:0000256" key="2">
    <source>
        <dbReference type="ARBA" id="ARBA00022801"/>
    </source>
</evidence>
<keyword evidence="1" id="KW-0547">Nucleotide-binding</keyword>
<evidence type="ECO:0000256" key="4">
    <source>
        <dbReference type="ARBA" id="ARBA00022840"/>
    </source>
</evidence>
<feature type="domain" description="Helicase C-terminal" evidence="6">
    <location>
        <begin position="269"/>
        <end position="440"/>
    </location>
</feature>
<dbReference type="Pfam" id="PF07717">
    <property type="entry name" value="OB_NTP_bind"/>
    <property type="match status" value="1"/>
</dbReference>
<dbReference type="PANTHER" id="PTHR18934">
    <property type="entry name" value="ATP-DEPENDENT RNA HELICASE"/>
    <property type="match status" value="1"/>
</dbReference>
<dbReference type="GO" id="GO:0003724">
    <property type="term" value="F:RNA helicase activity"/>
    <property type="evidence" value="ECO:0007669"/>
    <property type="project" value="InterPro"/>
</dbReference>
<dbReference type="SMART" id="SM00382">
    <property type="entry name" value="AAA"/>
    <property type="match status" value="1"/>
</dbReference>
<dbReference type="Pfam" id="PF11898">
    <property type="entry name" value="DUF3418"/>
    <property type="match status" value="1"/>
</dbReference>
<dbReference type="NCBIfam" id="NF008348">
    <property type="entry name" value="PRK11131.1"/>
    <property type="match status" value="1"/>
</dbReference>
<dbReference type="Proteomes" id="UP000267187">
    <property type="component" value="Unassembled WGS sequence"/>
</dbReference>
<dbReference type="FunFam" id="1.20.120.1080:FF:000005">
    <property type="entry name" value="ATP-dependent helicase HrpA"/>
    <property type="match status" value="1"/>
</dbReference>
<gene>
    <name evidence="7" type="ORF">DFR27_2220</name>
</gene>
<dbReference type="EMBL" id="REFJ01000005">
    <property type="protein sequence ID" value="RMA78880.1"/>
    <property type="molecule type" value="Genomic_DNA"/>
</dbReference>
<evidence type="ECO:0000313" key="8">
    <source>
        <dbReference type="Proteomes" id="UP000267187"/>
    </source>
</evidence>
<dbReference type="PROSITE" id="PS51194">
    <property type="entry name" value="HELICASE_CTER"/>
    <property type="match status" value="1"/>
</dbReference>
<keyword evidence="4" id="KW-0067">ATP-binding</keyword>
<dbReference type="Gene3D" id="3.40.50.300">
    <property type="entry name" value="P-loop containing nucleotide triphosphate hydrolases"/>
    <property type="match status" value="2"/>
</dbReference>
<keyword evidence="2" id="KW-0378">Hydrolase</keyword>
<comment type="caution">
    <text evidence="7">The sequence shown here is derived from an EMBL/GenBank/DDBJ whole genome shotgun (WGS) entry which is preliminary data.</text>
</comment>
<dbReference type="PROSITE" id="PS51192">
    <property type="entry name" value="HELICASE_ATP_BIND_1"/>
    <property type="match status" value="1"/>
</dbReference>
<dbReference type="RefSeq" id="WP_170150850.1">
    <property type="nucleotide sequence ID" value="NZ_REFJ01000005.1"/>
</dbReference>
<dbReference type="CDD" id="cd17989">
    <property type="entry name" value="DEXHc_HrpA"/>
    <property type="match status" value="1"/>
</dbReference>
<evidence type="ECO:0000259" key="6">
    <source>
        <dbReference type="PROSITE" id="PS51194"/>
    </source>
</evidence>
<evidence type="ECO:0000256" key="3">
    <source>
        <dbReference type="ARBA" id="ARBA00022806"/>
    </source>
</evidence>
<accession>A0A3M0A230</accession>
<keyword evidence="8" id="KW-1185">Reference proteome</keyword>
<dbReference type="InterPro" id="IPR001650">
    <property type="entry name" value="Helicase_C-like"/>
</dbReference>
<dbReference type="PANTHER" id="PTHR18934:SF99">
    <property type="entry name" value="ATP-DEPENDENT RNA HELICASE DHX37-RELATED"/>
    <property type="match status" value="1"/>
</dbReference>
<dbReference type="InterPro" id="IPR014001">
    <property type="entry name" value="Helicase_ATP-bd"/>
</dbReference>
<dbReference type="GO" id="GO:0005524">
    <property type="term" value="F:ATP binding"/>
    <property type="evidence" value="ECO:0007669"/>
    <property type="project" value="UniProtKB-KW"/>
</dbReference>
<dbReference type="Pfam" id="PF00270">
    <property type="entry name" value="DEAD"/>
    <property type="match status" value="1"/>
</dbReference>
<dbReference type="InterPro" id="IPR011545">
    <property type="entry name" value="DEAD/DEAH_box_helicase_dom"/>
</dbReference>
<protein>
    <submittedName>
        <fullName evidence="7">ATP-dependent helicase HrpA</fullName>
    </submittedName>
</protein>
<feature type="domain" description="Helicase ATP-binding" evidence="5">
    <location>
        <begin position="76"/>
        <end position="239"/>
    </location>
</feature>
<organism evidence="7 8">
    <name type="scientific">Umboniibacter marinipuniceus</name>
    <dbReference type="NCBI Taxonomy" id="569599"/>
    <lineage>
        <taxon>Bacteria</taxon>
        <taxon>Pseudomonadati</taxon>
        <taxon>Pseudomonadota</taxon>
        <taxon>Gammaproteobacteria</taxon>
        <taxon>Cellvibrionales</taxon>
        <taxon>Cellvibrionaceae</taxon>
        <taxon>Umboniibacter</taxon>
    </lineage>
</organism>
<name>A0A3M0A230_9GAMM</name>
<dbReference type="InterPro" id="IPR027417">
    <property type="entry name" value="P-loop_NTPase"/>
</dbReference>
<dbReference type="InterPro" id="IPR010222">
    <property type="entry name" value="RNA_helicase_HrpA"/>
</dbReference>
<dbReference type="GO" id="GO:0016787">
    <property type="term" value="F:hydrolase activity"/>
    <property type="evidence" value="ECO:0007669"/>
    <property type="project" value="UniProtKB-KW"/>
</dbReference>
<reference evidence="7 8" key="1">
    <citation type="submission" date="2018-10" db="EMBL/GenBank/DDBJ databases">
        <title>Genomic Encyclopedia of Type Strains, Phase IV (KMG-IV): sequencing the most valuable type-strain genomes for metagenomic binning, comparative biology and taxonomic classification.</title>
        <authorList>
            <person name="Goeker M."/>
        </authorList>
    </citation>
    <scope>NUCLEOTIDE SEQUENCE [LARGE SCALE GENOMIC DNA]</scope>
    <source>
        <strain evidence="7 8">DSM 25080</strain>
    </source>
</reference>
<dbReference type="SMART" id="SM00490">
    <property type="entry name" value="HELICc"/>
    <property type="match status" value="1"/>
</dbReference>
<dbReference type="InterPro" id="IPR003593">
    <property type="entry name" value="AAA+_ATPase"/>
</dbReference>